<protein>
    <submittedName>
        <fullName evidence="4">Carboxysome shell protein</fullName>
    </submittedName>
</protein>
<keyword evidence="1" id="KW-0677">Repeat</keyword>
<evidence type="ECO:0000313" key="4">
    <source>
        <dbReference type="EMBL" id="TGG89965.1"/>
    </source>
</evidence>
<dbReference type="AlphaFoldDB" id="A0A524RKE4"/>
<proteinExistence type="inferred from homology"/>
<name>A0A524RKE4_9CHRO</name>
<feature type="compositionally biased region" description="Basic and acidic residues" evidence="3">
    <location>
        <begin position="104"/>
        <end position="120"/>
    </location>
</feature>
<feature type="compositionally biased region" description="Low complexity" evidence="3">
    <location>
        <begin position="156"/>
        <end position="167"/>
    </location>
</feature>
<accession>A0A524RKE4</accession>
<dbReference type="InterPro" id="IPR020990">
    <property type="entry name" value="CSOS2/2B"/>
</dbReference>
<dbReference type="GO" id="GO:0043886">
    <property type="term" value="F:structural constituent of carboxysome shell"/>
    <property type="evidence" value="ECO:0007669"/>
    <property type="project" value="InterPro"/>
</dbReference>
<feature type="compositionally biased region" description="Polar residues" evidence="3">
    <location>
        <begin position="762"/>
        <end position="776"/>
    </location>
</feature>
<sequence>MARISSREAALARRKALSTDGKSAAQRYARTVDRVHRGSPAARTDAAAARPVVTARSTARTPVAAAPARATPAVAKIKRSIPPAGGPSRALALQRRQALSSAGKRADTSKDRIRSTDRKPLTPATSASPADRKPCICQQAGLGGSAGPLPTTRLTSASRSVASAGRSTQVKGRAVHSPGRMLVLARREAQSKRGKAASLSARSAAATIARQTSPDLTSRELAQKVRELKARTGAASGCQVGGKRPCGPRRGHNRPVAAAQDANWKVGASETSSGQVVTGTRTDRSASTTGNEPSTCRTITGTEYMGADVFRAYCGSEAPSTRPAKVSRTATGYGNAVTGNEVGRSSKVTGDEPGTCKAVTGTQYIPADQAEAWCGSPGTPMPRKTGLAQTYKGETVSGTLVGRSGRVTGDEPGSARQLTGTQYLAAQPHVGKEAPAKVNTLTTLSGTAVTGTAVGRSSSVTGDEPGSCRNVTGDQYLDSNQFAAFCNTTPQTEAAKVGFSITNRLQTVSGTEVGRSEKVTGDEPGTCKTVTGTPYLGLDNARWCSTAEQREVQARTPLAAGSPGHTMTGQQPGIGGVMTGAAKGACDPITGTPYVGTDQFTAACGSTVDGDFPQPLDTPPWTRFSVQSPAAAAHVARQRSSEVTGTTYEQGSRITGPFDLGTNKVTGTEQFRFDRRQPRPNLGPVPASAPAPAMAPAPSRVTGEGREGLHITGNDWGRNDRVTGTEGPSARRRNPSRPGPMSAMPSQDLKRNEAVPLPESRVTGSSGNTASGSLVTYSGGARG</sequence>
<comment type="similarity">
    <text evidence="2">Belongs to the CsoS2 family.</text>
</comment>
<organism evidence="4 5">
    <name type="scientific">Aphanocapsa feldmannii 277cV</name>
    <dbReference type="NCBI Taxonomy" id="2507553"/>
    <lineage>
        <taxon>Bacteria</taxon>
        <taxon>Bacillati</taxon>
        <taxon>Cyanobacteriota</taxon>
        <taxon>Cyanophyceae</taxon>
        <taxon>Oscillatoriophycideae</taxon>
        <taxon>Chroococcales</taxon>
        <taxon>Microcystaceae</taxon>
        <taxon>Aphanocapsa</taxon>
    </lineage>
</organism>
<evidence type="ECO:0000256" key="2">
    <source>
        <dbReference type="ARBA" id="ARBA00024044"/>
    </source>
</evidence>
<feature type="compositionally biased region" description="Polar residues" evidence="3">
    <location>
        <begin position="269"/>
        <end position="298"/>
    </location>
</feature>
<gene>
    <name evidence="4" type="ORF">ERJ67_11635</name>
</gene>
<evidence type="ECO:0000313" key="5">
    <source>
        <dbReference type="Proteomes" id="UP000317990"/>
    </source>
</evidence>
<dbReference type="Proteomes" id="UP000317990">
    <property type="component" value="Unassembled WGS sequence"/>
</dbReference>
<comment type="caution">
    <text evidence="4">The sequence shown here is derived from an EMBL/GenBank/DDBJ whole genome shotgun (WGS) entry which is preliminary data.</text>
</comment>
<feature type="compositionally biased region" description="Low complexity" evidence="3">
    <location>
        <begin position="39"/>
        <end position="75"/>
    </location>
</feature>
<reference evidence="4 5" key="1">
    <citation type="journal article" date="2019" name="mSystems">
        <title>Life at home and on the roam: Genomic adaptions reflect the dual lifestyle of an intracellular, facultative symbiont.</title>
        <authorList>
            <person name="Burgsdorf I."/>
        </authorList>
    </citation>
    <scope>NUCLEOTIDE SEQUENCE [LARGE SCALE GENOMIC DNA]</scope>
    <source>
        <strain evidence="4">277cV</strain>
    </source>
</reference>
<feature type="region of interest" description="Disordered" evidence="3">
    <location>
        <begin position="14"/>
        <end position="176"/>
    </location>
</feature>
<feature type="region of interest" description="Disordered" evidence="3">
    <location>
        <begin position="264"/>
        <end position="298"/>
    </location>
</feature>
<dbReference type="Pfam" id="PF12288">
    <property type="entry name" value="CsoS2_M"/>
    <property type="match status" value="1"/>
</dbReference>
<feature type="region of interest" description="Disordered" evidence="3">
    <location>
        <begin position="636"/>
        <end position="783"/>
    </location>
</feature>
<evidence type="ECO:0000256" key="3">
    <source>
        <dbReference type="SAM" id="MobiDB-lite"/>
    </source>
</evidence>
<feature type="compositionally biased region" description="Pro residues" evidence="3">
    <location>
        <begin position="681"/>
        <end position="695"/>
    </location>
</feature>
<feature type="compositionally biased region" description="Polar residues" evidence="3">
    <location>
        <begin position="641"/>
        <end position="653"/>
    </location>
</feature>
<dbReference type="EMBL" id="SRMO01000100">
    <property type="protein sequence ID" value="TGG89965.1"/>
    <property type="molecule type" value="Genomic_DNA"/>
</dbReference>
<evidence type="ECO:0000256" key="1">
    <source>
        <dbReference type="ARBA" id="ARBA00022737"/>
    </source>
</evidence>